<gene>
    <name evidence="2" type="ORF">PODLI_1B017612</name>
</gene>
<dbReference type="InterPro" id="IPR037394">
    <property type="entry name" value="TBATA-like"/>
</dbReference>
<feature type="compositionally biased region" description="Basic and acidic residues" evidence="1">
    <location>
        <begin position="276"/>
        <end position="301"/>
    </location>
</feature>
<dbReference type="PANTHER" id="PTHR33772:SF2">
    <property type="entry name" value="RIKEN CDNA 4930579F01 GENE"/>
    <property type="match status" value="1"/>
</dbReference>
<sequence>MNINFKAQPEPQLIPLGTPRQAANEGSSGKTSYFVCRHSPHPKTVCHIRGLNDAPVCVVKDRGYNEGRCVDSSTEHAQLLRNTVMPTDSSFPNNTLPSLVQTPLRANVGQLMRDEIAELKQRTGNTPLLKRRDDPLRKYLAENPQNRIPPEHPLLPTPGTHYRPDIIENMNYTPTYLEQEIKILERLRDILQTDSLAEIQTWLSKATLKEKEFVSNFIRSDVTSRDLLNYQKRALKEADVEALSLRDMLKAERALQNKPASEESRHRLTSRGTVSSKDRERSTHTREKIRIPTSETLERSPSKLTVLQSHPHSPALSQNSTQLLYNKAYSKRHNAASRGEARFQSI</sequence>
<evidence type="ECO:0000313" key="3">
    <source>
        <dbReference type="Proteomes" id="UP001178461"/>
    </source>
</evidence>
<dbReference type="PANTHER" id="PTHR33772">
    <property type="entry name" value="THYMUS, BRAIN AND TESTES-ASSOCIATED"/>
    <property type="match status" value="1"/>
</dbReference>
<feature type="compositionally biased region" description="Polar residues" evidence="1">
    <location>
        <begin position="302"/>
        <end position="320"/>
    </location>
</feature>
<dbReference type="Pfam" id="PF15256">
    <property type="entry name" value="SPATIAL"/>
    <property type="match status" value="1"/>
</dbReference>
<organism evidence="2 3">
    <name type="scientific">Podarcis lilfordi</name>
    <name type="common">Lilford's wall lizard</name>
    <dbReference type="NCBI Taxonomy" id="74358"/>
    <lineage>
        <taxon>Eukaryota</taxon>
        <taxon>Metazoa</taxon>
        <taxon>Chordata</taxon>
        <taxon>Craniata</taxon>
        <taxon>Vertebrata</taxon>
        <taxon>Euteleostomi</taxon>
        <taxon>Lepidosauria</taxon>
        <taxon>Squamata</taxon>
        <taxon>Bifurcata</taxon>
        <taxon>Unidentata</taxon>
        <taxon>Episquamata</taxon>
        <taxon>Laterata</taxon>
        <taxon>Lacertibaenia</taxon>
        <taxon>Lacertidae</taxon>
        <taxon>Podarcis</taxon>
    </lineage>
</organism>
<proteinExistence type="predicted"/>
<feature type="compositionally biased region" description="Basic and acidic residues" evidence="1">
    <location>
        <begin position="254"/>
        <end position="266"/>
    </location>
</feature>
<evidence type="ECO:0000256" key="1">
    <source>
        <dbReference type="SAM" id="MobiDB-lite"/>
    </source>
</evidence>
<dbReference type="EMBL" id="OX395134">
    <property type="protein sequence ID" value="CAI5784621.1"/>
    <property type="molecule type" value="Genomic_DNA"/>
</dbReference>
<protein>
    <submittedName>
        <fullName evidence="2">Uncharacterized protein</fullName>
    </submittedName>
</protein>
<keyword evidence="3" id="KW-1185">Reference proteome</keyword>
<dbReference type="Proteomes" id="UP001178461">
    <property type="component" value="Chromosome 9"/>
</dbReference>
<dbReference type="AlphaFoldDB" id="A0AA35KVW1"/>
<evidence type="ECO:0000313" key="2">
    <source>
        <dbReference type="EMBL" id="CAI5784621.1"/>
    </source>
</evidence>
<name>A0AA35KVW1_9SAUR</name>
<feature type="region of interest" description="Disordered" evidence="1">
    <location>
        <begin position="1"/>
        <end position="28"/>
    </location>
</feature>
<feature type="region of interest" description="Disordered" evidence="1">
    <location>
        <begin position="254"/>
        <end position="320"/>
    </location>
</feature>
<accession>A0AA35KVW1</accession>
<reference evidence="2" key="1">
    <citation type="submission" date="2022-12" db="EMBL/GenBank/DDBJ databases">
        <authorList>
            <person name="Alioto T."/>
            <person name="Alioto T."/>
            <person name="Gomez Garrido J."/>
        </authorList>
    </citation>
    <scope>NUCLEOTIDE SEQUENCE</scope>
</reference>